<dbReference type="EMBL" id="VEPZ02001572">
    <property type="protein sequence ID" value="KAE8667499.1"/>
    <property type="molecule type" value="Genomic_DNA"/>
</dbReference>
<feature type="region of interest" description="Disordered" evidence="1">
    <location>
        <begin position="1"/>
        <end position="98"/>
    </location>
</feature>
<keyword evidence="3" id="KW-1185">Reference proteome</keyword>
<feature type="compositionally biased region" description="Basic and acidic residues" evidence="1">
    <location>
        <begin position="14"/>
        <end position="23"/>
    </location>
</feature>
<reference evidence="2" key="1">
    <citation type="submission" date="2019-09" db="EMBL/GenBank/DDBJ databases">
        <title>Draft genome information of white flower Hibiscus syriacus.</title>
        <authorList>
            <person name="Kim Y.-M."/>
        </authorList>
    </citation>
    <scope>NUCLEOTIDE SEQUENCE [LARGE SCALE GENOMIC DNA]</scope>
    <source>
        <strain evidence="2">YM2019G1</strain>
    </source>
</reference>
<evidence type="ECO:0000313" key="3">
    <source>
        <dbReference type="Proteomes" id="UP000436088"/>
    </source>
</evidence>
<dbReference type="AlphaFoldDB" id="A0A6A2Y4T5"/>
<comment type="caution">
    <text evidence="2">The sequence shown here is derived from an EMBL/GenBank/DDBJ whole genome shotgun (WGS) entry which is preliminary data.</text>
</comment>
<sequence>MNRSDSEWAFQKFITEEVDKKGEDEEEAETREDLDKNGVTSKATSKGEGDAPVGFPSFLNGQNMSGAQVRPSTIGSSPDTSEEDELEEDELEEDELEDDELEAKIAQLHVEIATLKAEIQTKIAMAILVEELFKRMSSSNYVLTQILREGTQYLRLLQTILYLHKAFNGGKN</sequence>
<name>A0A6A2Y4T5_HIBSY</name>
<proteinExistence type="predicted"/>
<feature type="compositionally biased region" description="Polar residues" evidence="1">
    <location>
        <begin position="59"/>
        <end position="79"/>
    </location>
</feature>
<evidence type="ECO:0000256" key="1">
    <source>
        <dbReference type="SAM" id="MobiDB-lite"/>
    </source>
</evidence>
<feature type="compositionally biased region" description="Acidic residues" evidence="1">
    <location>
        <begin position="80"/>
        <end position="98"/>
    </location>
</feature>
<dbReference type="Proteomes" id="UP000436088">
    <property type="component" value="Unassembled WGS sequence"/>
</dbReference>
<protein>
    <submittedName>
        <fullName evidence="2">Uncharacterized protein</fullName>
    </submittedName>
</protein>
<gene>
    <name evidence="2" type="ORF">F3Y22_tig00112402pilonHSYRG00018</name>
</gene>
<organism evidence="2 3">
    <name type="scientific">Hibiscus syriacus</name>
    <name type="common">Rose of Sharon</name>
    <dbReference type="NCBI Taxonomy" id="106335"/>
    <lineage>
        <taxon>Eukaryota</taxon>
        <taxon>Viridiplantae</taxon>
        <taxon>Streptophyta</taxon>
        <taxon>Embryophyta</taxon>
        <taxon>Tracheophyta</taxon>
        <taxon>Spermatophyta</taxon>
        <taxon>Magnoliopsida</taxon>
        <taxon>eudicotyledons</taxon>
        <taxon>Gunneridae</taxon>
        <taxon>Pentapetalae</taxon>
        <taxon>rosids</taxon>
        <taxon>malvids</taxon>
        <taxon>Malvales</taxon>
        <taxon>Malvaceae</taxon>
        <taxon>Malvoideae</taxon>
        <taxon>Hibiscus</taxon>
    </lineage>
</organism>
<accession>A0A6A2Y4T5</accession>
<evidence type="ECO:0000313" key="2">
    <source>
        <dbReference type="EMBL" id="KAE8667499.1"/>
    </source>
</evidence>